<organism evidence="2">
    <name type="scientific">Anguilla anguilla</name>
    <name type="common">European freshwater eel</name>
    <name type="synonym">Muraena anguilla</name>
    <dbReference type="NCBI Taxonomy" id="7936"/>
    <lineage>
        <taxon>Eukaryota</taxon>
        <taxon>Metazoa</taxon>
        <taxon>Chordata</taxon>
        <taxon>Craniata</taxon>
        <taxon>Vertebrata</taxon>
        <taxon>Euteleostomi</taxon>
        <taxon>Actinopterygii</taxon>
        <taxon>Neopterygii</taxon>
        <taxon>Teleostei</taxon>
        <taxon>Anguilliformes</taxon>
        <taxon>Anguillidae</taxon>
        <taxon>Anguilla</taxon>
    </lineage>
</organism>
<name>A0A0E9WRH4_ANGAN</name>
<accession>A0A0E9WRH4</accession>
<dbReference type="AlphaFoldDB" id="A0A0E9WRH4"/>
<feature type="signal peptide" evidence="1">
    <location>
        <begin position="1"/>
        <end position="17"/>
    </location>
</feature>
<protein>
    <recommendedName>
        <fullName evidence="3">Secreted protein</fullName>
    </recommendedName>
</protein>
<sequence>MFPVLLFFWMHGRFCLPSITETVKPKRSGKNHRILSGCRAINLDSGRTGPPFKVFTLYHGVCRRDPDLD</sequence>
<reference evidence="2" key="2">
    <citation type="journal article" date="2015" name="Fish Shellfish Immunol.">
        <title>Early steps in the European eel (Anguilla anguilla)-Vibrio vulnificus interaction in the gills: Role of the RtxA13 toxin.</title>
        <authorList>
            <person name="Callol A."/>
            <person name="Pajuelo D."/>
            <person name="Ebbesson L."/>
            <person name="Teles M."/>
            <person name="MacKenzie S."/>
            <person name="Amaro C."/>
        </authorList>
    </citation>
    <scope>NUCLEOTIDE SEQUENCE</scope>
</reference>
<reference evidence="2" key="1">
    <citation type="submission" date="2014-11" db="EMBL/GenBank/DDBJ databases">
        <authorList>
            <person name="Amaro Gonzalez C."/>
        </authorList>
    </citation>
    <scope>NUCLEOTIDE SEQUENCE</scope>
</reference>
<dbReference type="EMBL" id="GBXM01015553">
    <property type="protein sequence ID" value="JAH93024.1"/>
    <property type="molecule type" value="Transcribed_RNA"/>
</dbReference>
<proteinExistence type="predicted"/>
<evidence type="ECO:0000313" key="2">
    <source>
        <dbReference type="EMBL" id="JAH93024.1"/>
    </source>
</evidence>
<evidence type="ECO:0008006" key="3">
    <source>
        <dbReference type="Google" id="ProtNLM"/>
    </source>
</evidence>
<keyword evidence="1" id="KW-0732">Signal</keyword>
<evidence type="ECO:0000256" key="1">
    <source>
        <dbReference type="SAM" id="SignalP"/>
    </source>
</evidence>
<feature type="chain" id="PRO_5002434482" description="Secreted protein" evidence="1">
    <location>
        <begin position="18"/>
        <end position="69"/>
    </location>
</feature>